<reference evidence="2" key="1">
    <citation type="submission" date="2021-12" db="EMBL/GenBank/DDBJ databases">
        <authorList>
            <person name="Zaccaron A."/>
            <person name="Stergiopoulos I."/>
        </authorList>
    </citation>
    <scope>NUCLEOTIDE SEQUENCE</scope>
    <source>
        <strain evidence="2">Race5_Kim</strain>
    </source>
</reference>
<proteinExistence type="predicted"/>
<dbReference type="Pfam" id="PF00024">
    <property type="entry name" value="PAN_1"/>
    <property type="match status" value="1"/>
</dbReference>
<accession>A0A9Q8L683</accession>
<sequence length="201" mass="22324">MAIMQPSAHDQIEHIALTNKASATKQRLLGTQATQYSTHYANIEHLRCVRQLDKIYHPPHQLMASKRDTMSSFTNILLALATLTPLADVSASAVPDTLVKRADLECPSSNGTEYLTNSGYNFRIRCNSDTRSNGYWGLTTTQTFDECLRTCGGLPRCNYVTYTGRSVDTYGSCYLKEDNGGSYVSANNVYVARKLNPAYCQ</sequence>
<dbReference type="GeneID" id="71980424"/>
<dbReference type="KEGG" id="ffu:CLAFUR5_00546"/>
<name>A0A9Q8L683_PASFU</name>
<feature type="domain" description="Apple" evidence="1">
    <location>
        <begin position="138"/>
        <end position="184"/>
    </location>
</feature>
<dbReference type="InterPro" id="IPR003609">
    <property type="entry name" value="Pan_app"/>
</dbReference>
<dbReference type="Gene3D" id="3.50.4.10">
    <property type="entry name" value="Hepatocyte Growth Factor"/>
    <property type="match status" value="1"/>
</dbReference>
<dbReference type="RefSeq" id="XP_047755983.1">
    <property type="nucleotide sequence ID" value="XM_047899694.1"/>
</dbReference>
<protein>
    <recommendedName>
        <fullName evidence="1">Apple domain-containing protein</fullName>
    </recommendedName>
</protein>
<gene>
    <name evidence="2" type="ORF">CLAFUR5_00546</name>
</gene>
<dbReference type="Proteomes" id="UP000756132">
    <property type="component" value="Chromosome 1"/>
</dbReference>
<organism evidence="2 3">
    <name type="scientific">Passalora fulva</name>
    <name type="common">Tomato leaf mold</name>
    <name type="synonym">Cladosporium fulvum</name>
    <dbReference type="NCBI Taxonomy" id="5499"/>
    <lineage>
        <taxon>Eukaryota</taxon>
        <taxon>Fungi</taxon>
        <taxon>Dikarya</taxon>
        <taxon>Ascomycota</taxon>
        <taxon>Pezizomycotina</taxon>
        <taxon>Dothideomycetes</taxon>
        <taxon>Dothideomycetidae</taxon>
        <taxon>Mycosphaerellales</taxon>
        <taxon>Mycosphaerellaceae</taxon>
        <taxon>Fulvia</taxon>
    </lineage>
</organism>
<evidence type="ECO:0000313" key="2">
    <source>
        <dbReference type="EMBL" id="UJO11617.1"/>
    </source>
</evidence>
<dbReference type="AlphaFoldDB" id="A0A9Q8L683"/>
<reference evidence="2" key="2">
    <citation type="journal article" date="2022" name="Microb. Genom.">
        <title>A chromosome-scale genome assembly of the tomato pathogen Cladosporium fulvum reveals a compartmentalized genome architecture and the presence of a dispensable chromosome.</title>
        <authorList>
            <person name="Zaccaron A.Z."/>
            <person name="Chen L.H."/>
            <person name="Samaras A."/>
            <person name="Stergiopoulos I."/>
        </authorList>
    </citation>
    <scope>NUCLEOTIDE SEQUENCE</scope>
    <source>
        <strain evidence="2">Race5_Kim</strain>
    </source>
</reference>
<keyword evidence="3" id="KW-1185">Reference proteome</keyword>
<dbReference type="EMBL" id="CP090163">
    <property type="protein sequence ID" value="UJO11617.1"/>
    <property type="molecule type" value="Genomic_DNA"/>
</dbReference>
<evidence type="ECO:0000259" key="1">
    <source>
        <dbReference type="Pfam" id="PF00024"/>
    </source>
</evidence>
<evidence type="ECO:0000313" key="3">
    <source>
        <dbReference type="Proteomes" id="UP000756132"/>
    </source>
</evidence>